<evidence type="ECO:0000313" key="4">
    <source>
        <dbReference type="EMBL" id="RKH27291.1"/>
    </source>
</evidence>
<dbReference type="GO" id="GO:0000150">
    <property type="term" value="F:DNA strand exchange activity"/>
    <property type="evidence" value="ECO:0007669"/>
    <property type="project" value="InterPro"/>
</dbReference>
<dbReference type="Gene3D" id="3.40.50.1390">
    <property type="entry name" value="Resolvase, N-terminal catalytic domain"/>
    <property type="match status" value="1"/>
</dbReference>
<dbReference type="SMART" id="SM00857">
    <property type="entry name" value="Resolvase"/>
    <property type="match status" value="1"/>
</dbReference>
<dbReference type="GO" id="GO:0003677">
    <property type="term" value="F:DNA binding"/>
    <property type="evidence" value="ECO:0007669"/>
    <property type="project" value="InterPro"/>
</dbReference>
<dbReference type="Pfam" id="PF07508">
    <property type="entry name" value="Recombinase"/>
    <property type="match status" value="1"/>
</dbReference>
<feature type="domain" description="Recombinase" evidence="3">
    <location>
        <begin position="186"/>
        <end position="331"/>
    </location>
</feature>
<evidence type="ECO:0000313" key="5">
    <source>
        <dbReference type="Proteomes" id="UP000273405"/>
    </source>
</evidence>
<accession>A0A3A8MD92</accession>
<organism evidence="4 5">
    <name type="scientific">Corallococcus sicarius</name>
    <dbReference type="NCBI Taxonomy" id="2316726"/>
    <lineage>
        <taxon>Bacteria</taxon>
        <taxon>Pseudomonadati</taxon>
        <taxon>Myxococcota</taxon>
        <taxon>Myxococcia</taxon>
        <taxon>Myxococcales</taxon>
        <taxon>Cystobacterineae</taxon>
        <taxon>Myxococcaceae</taxon>
        <taxon>Corallococcus</taxon>
    </lineage>
</organism>
<keyword evidence="5" id="KW-1185">Reference proteome</keyword>
<dbReference type="EMBL" id="RAWG01000570">
    <property type="protein sequence ID" value="RKH27291.1"/>
    <property type="molecule type" value="Genomic_DNA"/>
</dbReference>
<feature type="coiled-coil region" evidence="1">
    <location>
        <begin position="424"/>
        <end position="476"/>
    </location>
</feature>
<dbReference type="AlphaFoldDB" id="A0A3A8MD92"/>
<dbReference type="InterPro" id="IPR050639">
    <property type="entry name" value="SSR_resolvase"/>
</dbReference>
<dbReference type="PROSITE" id="PS51736">
    <property type="entry name" value="RECOMBINASES_3"/>
    <property type="match status" value="1"/>
</dbReference>
<dbReference type="InterPro" id="IPR011109">
    <property type="entry name" value="DNA_bind_recombinase_dom"/>
</dbReference>
<evidence type="ECO:0000256" key="1">
    <source>
        <dbReference type="SAM" id="Coils"/>
    </source>
</evidence>
<gene>
    <name evidence="4" type="ORF">D7X12_40780</name>
</gene>
<dbReference type="Pfam" id="PF00239">
    <property type="entry name" value="Resolvase"/>
    <property type="match status" value="1"/>
</dbReference>
<dbReference type="InterPro" id="IPR038109">
    <property type="entry name" value="DNA_bind_recomb_sf"/>
</dbReference>
<dbReference type="InterPro" id="IPR006119">
    <property type="entry name" value="Resolv_N"/>
</dbReference>
<dbReference type="InterPro" id="IPR036162">
    <property type="entry name" value="Resolvase-like_N_sf"/>
</dbReference>
<keyword evidence="1" id="KW-0175">Coiled coil</keyword>
<evidence type="ECO:0000259" key="2">
    <source>
        <dbReference type="PROSITE" id="PS51736"/>
    </source>
</evidence>
<comment type="caution">
    <text evidence="4">The sequence shown here is derived from an EMBL/GenBank/DDBJ whole genome shotgun (WGS) entry which is preliminary data.</text>
</comment>
<dbReference type="CDD" id="cd00338">
    <property type="entry name" value="Ser_Recombinase"/>
    <property type="match status" value="1"/>
</dbReference>
<evidence type="ECO:0000259" key="3">
    <source>
        <dbReference type="PROSITE" id="PS51737"/>
    </source>
</evidence>
<reference evidence="5" key="1">
    <citation type="submission" date="2018-09" db="EMBL/GenBank/DDBJ databases">
        <authorList>
            <person name="Livingstone P.G."/>
            <person name="Whitworth D.E."/>
        </authorList>
    </citation>
    <scope>NUCLEOTIDE SEQUENCE [LARGE SCALE GENOMIC DNA]</scope>
    <source>
        <strain evidence="5">CA040B</strain>
    </source>
</reference>
<dbReference type="Proteomes" id="UP000273405">
    <property type="component" value="Unassembled WGS sequence"/>
</dbReference>
<feature type="domain" description="Resolvase/invertase-type recombinase catalytic" evidence="2">
    <location>
        <begin position="28"/>
        <end position="179"/>
    </location>
</feature>
<dbReference type="Gene3D" id="3.90.1750.20">
    <property type="entry name" value="Putative Large Serine Recombinase, Chain B, Domain 2"/>
    <property type="match status" value="1"/>
</dbReference>
<dbReference type="RefSeq" id="WP_120630493.1">
    <property type="nucleotide sequence ID" value="NZ_RAWG01000570.1"/>
</dbReference>
<proteinExistence type="predicted"/>
<sequence length="713" mass="80922">MSAQSSNPSAQPEWTLGSKITPRHLERLAMVYVRQSTAQQLVKHQESTRLQYGLVERARGLGWPRERIIVVDDDLGRSGASAEGRPGFQRLVAEVSLDRVGIILGVESSRLARSCRDWYQLLEVCALFGTLIADMDGLYEPSNYNDRLLLGLKGTMSEAELHVLRQRMQQGKVAKARRGELGLLVPIGYMRRPSGEVVKDPDEQVQSVVQLVFAQFEARGTVHGVLRYLVNNGIKMPVRLTAGPAKGELEWRRPNRATLHHMLKNPVYAGAYVYGQRQVDPRRQKPGRPGTGRSVVAPGNWLVALKDRLPAYINWEQYERNLEQLKENSAQGLGAVRNGSALLSGLLRCGRCGCRMMVAYGAGRQRYVCCRNAVHLGEPECQSLVGRTLDECMSELVLKALMPSALEVSLKVAEDLEAEHARLAEHWRQRLERARFEAQRALRQYNAVEPENRLVARGLESQLEEKLAAQKCLEEEHQRWLAKRPSPVGEQERKAIRALASDIPALWKASSTTSAERQTIIRQLVEEVVVTILDGTERVELSIQWAGGHRTQTTVARPVARMEQLSYWPQLAKRMEELRSQGLASRSIAEQLNKEGWRPAKRRSTFNGDMVRTILSRHRRLRSTRHEPRTPAEALRPNEWRLAELAARLSMPSITLYSWMKRGWVKGRQLEGALRLWVVEADSKELARLKALRAAPKHEWRRTRTPRPTHKEL</sequence>
<protein>
    <submittedName>
        <fullName evidence="4">Recombinase family protein</fullName>
    </submittedName>
</protein>
<dbReference type="SUPFAM" id="SSF53041">
    <property type="entry name" value="Resolvase-like"/>
    <property type="match status" value="1"/>
</dbReference>
<dbReference type="PROSITE" id="PS51737">
    <property type="entry name" value="RECOMBINASE_DNA_BIND"/>
    <property type="match status" value="1"/>
</dbReference>
<dbReference type="PANTHER" id="PTHR30461">
    <property type="entry name" value="DNA-INVERTASE FROM LAMBDOID PROPHAGE"/>
    <property type="match status" value="1"/>
</dbReference>
<name>A0A3A8MD92_9BACT</name>
<dbReference type="OrthoDB" id="7277848at2"/>
<dbReference type="Pfam" id="PF13408">
    <property type="entry name" value="Zn_ribbon_recom"/>
    <property type="match status" value="1"/>
</dbReference>
<dbReference type="InterPro" id="IPR025827">
    <property type="entry name" value="Zn_ribbon_recom_dom"/>
</dbReference>
<dbReference type="PANTHER" id="PTHR30461:SF23">
    <property type="entry name" value="DNA RECOMBINASE-RELATED"/>
    <property type="match status" value="1"/>
</dbReference>